<feature type="region of interest" description="Disordered" evidence="1">
    <location>
        <begin position="131"/>
        <end position="150"/>
    </location>
</feature>
<organism evidence="2 3">
    <name type="scientific">Rhizobium glycinendophyticum</name>
    <dbReference type="NCBI Taxonomy" id="2589807"/>
    <lineage>
        <taxon>Bacteria</taxon>
        <taxon>Pseudomonadati</taxon>
        <taxon>Pseudomonadota</taxon>
        <taxon>Alphaproteobacteria</taxon>
        <taxon>Hyphomicrobiales</taxon>
        <taxon>Rhizobiaceae</taxon>
        <taxon>Rhizobium/Agrobacterium group</taxon>
        <taxon>Rhizobium</taxon>
    </lineage>
</organism>
<dbReference type="Proteomes" id="UP000316429">
    <property type="component" value="Unassembled WGS sequence"/>
</dbReference>
<reference evidence="2 3" key="1">
    <citation type="submission" date="2019-06" db="EMBL/GenBank/DDBJ databases">
        <title>Rhizobium sp. CL12 isolated from roots of soybean.</title>
        <authorList>
            <person name="Wang C."/>
        </authorList>
    </citation>
    <scope>NUCLEOTIDE SEQUENCE [LARGE SCALE GENOMIC DNA]</scope>
    <source>
        <strain evidence="2 3">CL12</strain>
    </source>
</reference>
<dbReference type="OrthoDB" id="8404864at2"/>
<evidence type="ECO:0000313" key="2">
    <source>
        <dbReference type="EMBL" id="TPP11142.1"/>
    </source>
</evidence>
<sequence length="194" mass="19035">MRKQVRICLISAGLMVMSGVVVEAGGLNIGGDRGISLDVDTSDGVGARASVAGSRGINADAKLGGSRGLADADASVGGTRGINTGVNVGTHDGLTADIDASVGGSGGLNASVGATLGGSSTGADIDLGIGGNTPGTDPGAPGGGGLTGPQRQAFQNMSRDDRRKLLVRCDSITGASYDAQLVELCRLLRLSAAR</sequence>
<gene>
    <name evidence="2" type="ORF">FJQ55_10070</name>
</gene>
<dbReference type="AlphaFoldDB" id="A0A504V164"/>
<proteinExistence type="predicted"/>
<evidence type="ECO:0000313" key="3">
    <source>
        <dbReference type="Proteomes" id="UP000316429"/>
    </source>
</evidence>
<keyword evidence="3" id="KW-1185">Reference proteome</keyword>
<comment type="caution">
    <text evidence="2">The sequence shown here is derived from an EMBL/GenBank/DDBJ whole genome shotgun (WGS) entry which is preliminary data.</text>
</comment>
<accession>A0A504V164</accession>
<dbReference type="RefSeq" id="WP_140827613.1">
    <property type="nucleotide sequence ID" value="NZ_VFYP01000001.1"/>
</dbReference>
<dbReference type="EMBL" id="VFYP01000001">
    <property type="protein sequence ID" value="TPP11142.1"/>
    <property type="molecule type" value="Genomic_DNA"/>
</dbReference>
<protein>
    <submittedName>
        <fullName evidence="2">Uncharacterized protein</fullName>
    </submittedName>
</protein>
<evidence type="ECO:0000256" key="1">
    <source>
        <dbReference type="SAM" id="MobiDB-lite"/>
    </source>
</evidence>
<name>A0A504V164_9HYPH</name>